<dbReference type="SMART" id="SM00292">
    <property type="entry name" value="BRCT"/>
    <property type="match status" value="2"/>
</dbReference>
<dbReference type="GO" id="GO:0005634">
    <property type="term" value="C:nucleus"/>
    <property type="evidence" value="ECO:0007669"/>
    <property type="project" value="UniProtKB-SubCell"/>
</dbReference>
<comment type="subcellular location">
    <subcellularLocation>
        <location evidence="1">Nucleus</location>
    </subcellularLocation>
</comment>
<dbReference type="GO" id="GO:0006974">
    <property type="term" value="P:DNA damage response"/>
    <property type="evidence" value="ECO:0007669"/>
    <property type="project" value="UniProtKB-KW"/>
</dbReference>
<dbReference type="Pfam" id="PF16589">
    <property type="entry name" value="BRCT_2"/>
    <property type="match status" value="1"/>
</dbReference>
<sequence length="590" mass="63885">MSCRVDNGESCSMETVCASNCSPKKQQQKNPAMNNLKEGEDVLKIDAKMESNSKEALDKVEPTNDDDSSLLVPSTSSFNPNAACTVPAAHTGDSFSSSSSLNKGSDDVDLHAQWPKNSGEKHECEILPERSGVLQAVSTCSTNKKVKGKDEHKSDKKLLAVAAANALSIVDDQADSTIGERTGVDETCNESSAGGAASDQSESLGDANAEKNGDKCSKQVYGSKIQSPSISKCAKNRDLNVKEMPYTKEAGIEALEVGQNGTQDILVSLMEQETTPAPKPKRSKRRRATSPITPPMPDSNGSYTILTPIATENAGGHRSWHSSARSTRSAISSAVEPTATVLFTGVEVSDKHKKMVRSIGASLIESIDDAASATHVIAGDTKNSLRRTPKLMVALCVTPNILHLNWLNESFKAGEVLKCNKYLLLKDKAAEKKYNFSMKTTIKNGSEAREKGGIFADMYVYFCKGVAGNKAPSIKELEIMVSSAGGTFLKVLPKNNVDTKMILIITSDPATEAQKREKLVMKIIEGGGHLVSTAWLFQCMIAQEFMAFPVDSDNMNSLPRENVRKKKRTIDGDISEDGDRSHTRRKTRRR</sequence>
<name>A0A7S2LQ78_9STRA</name>
<evidence type="ECO:0000256" key="3">
    <source>
        <dbReference type="ARBA" id="ARBA00023242"/>
    </source>
</evidence>
<feature type="domain" description="BRCT" evidence="5">
    <location>
        <begin position="338"/>
        <end position="424"/>
    </location>
</feature>
<accession>A0A7S2LQ78</accession>
<dbReference type="PANTHER" id="PTHR23196">
    <property type="entry name" value="PAX TRANSCRIPTION ACTIVATION DOMAIN INTERACTING PROTEIN"/>
    <property type="match status" value="1"/>
</dbReference>
<evidence type="ECO:0000256" key="2">
    <source>
        <dbReference type="ARBA" id="ARBA00022763"/>
    </source>
</evidence>
<dbReference type="AlphaFoldDB" id="A0A7S2LQ78"/>
<feature type="compositionally biased region" description="Basic and acidic residues" evidence="4">
    <location>
        <begin position="46"/>
        <end position="62"/>
    </location>
</feature>
<organism evidence="6">
    <name type="scientific">Leptocylindrus danicus</name>
    <dbReference type="NCBI Taxonomy" id="163516"/>
    <lineage>
        <taxon>Eukaryota</taxon>
        <taxon>Sar</taxon>
        <taxon>Stramenopiles</taxon>
        <taxon>Ochrophyta</taxon>
        <taxon>Bacillariophyta</taxon>
        <taxon>Coscinodiscophyceae</taxon>
        <taxon>Chaetocerotophycidae</taxon>
        <taxon>Leptocylindrales</taxon>
        <taxon>Leptocylindraceae</taxon>
        <taxon>Leptocylindrus</taxon>
    </lineage>
</organism>
<feature type="region of interest" description="Disordered" evidence="4">
    <location>
        <begin position="556"/>
        <end position="590"/>
    </location>
</feature>
<keyword evidence="2" id="KW-0227">DNA damage</keyword>
<evidence type="ECO:0000313" key="6">
    <source>
        <dbReference type="EMBL" id="CAD9611386.1"/>
    </source>
</evidence>
<evidence type="ECO:0000256" key="1">
    <source>
        <dbReference type="ARBA" id="ARBA00004123"/>
    </source>
</evidence>
<dbReference type="Pfam" id="PF16770">
    <property type="entry name" value="RTT107_BRCT_5"/>
    <property type="match status" value="1"/>
</dbReference>
<dbReference type="InterPro" id="IPR001357">
    <property type="entry name" value="BRCT_dom"/>
</dbReference>
<dbReference type="CDD" id="cd17744">
    <property type="entry name" value="BRCT_MDC1_rpt1"/>
    <property type="match status" value="1"/>
</dbReference>
<dbReference type="EMBL" id="HBGY01032156">
    <property type="protein sequence ID" value="CAD9611386.1"/>
    <property type="molecule type" value="Transcribed_RNA"/>
</dbReference>
<dbReference type="SUPFAM" id="SSF52113">
    <property type="entry name" value="BRCT domain"/>
    <property type="match status" value="2"/>
</dbReference>
<dbReference type="PANTHER" id="PTHR23196:SF1">
    <property type="entry name" value="PAX-INTERACTING PROTEIN 1"/>
    <property type="match status" value="1"/>
</dbReference>
<feature type="compositionally biased region" description="Polar residues" evidence="4">
    <location>
        <begin position="71"/>
        <end position="82"/>
    </location>
</feature>
<feature type="compositionally biased region" description="Basic residues" evidence="4">
    <location>
        <begin position="279"/>
        <end position="288"/>
    </location>
</feature>
<feature type="region of interest" description="Disordered" evidence="4">
    <location>
        <begin position="271"/>
        <end position="302"/>
    </location>
</feature>
<dbReference type="PROSITE" id="PS50172">
    <property type="entry name" value="BRCT"/>
    <property type="match status" value="2"/>
</dbReference>
<feature type="region of interest" description="Disordered" evidence="4">
    <location>
        <begin position="46"/>
        <end position="123"/>
    </location>
</feature>
<dbReference type="Gene3D" id="3.40.50.10190">
    <property type="entry name" value="BRCT domain"/>
    <property type="match status" value="2"/>
</dbReference>
<dbReference type="InterPro" id="IPR051579">
    <property type="entry name" value="DDR_Transcriptional_Reg"/>
</dbReference>
<keyword evidence="3" id="KW-0539">Nucleus</keyword>
<evidence type="ECO:0000259" key="5">
    <source>
        <dbReference type="PROSITE" id="PS50172"/>
    </source>
</evidence>
<feature type="compositionally biased region" description="Basic and acidic residues" evidence="4">
    <location>
        <begin position="208"/>
        <end position="217"/>
    </location>
</feature>
<proteinExistence type="predicted"/>
<feature type="domain" description="BRCT" evidence="5">
    <location>
        <begin position="450"/>
        <end position="546"/>
    </location>
</feature>
<feature type="region of interest" description="Disordered" evidence="4">
    <location>
        <begin position="173"/>
        <end position="221"/>
    </location>
</feature>
<reference evidence="6" key="1">
    <citation type="submission" date="2021-01" db="EMBL/GenBank/DDBJ databases">
        <authorList>
            <person name="Corre E."/>
            <person name="Pelletier E."/>
            <person name="Niang G."/>
            <person name="Scheremetjew M."/>
            <person name="Finn R."/>
            <person name="Kale V."/>
            <person name="Holt S."/>
            <person name="Cochrane G."/>
            <person name="Meng A."/>
            <person name="Brown T."/>
            <person name="Cohen L."/>
        </authorList>
    </citation>
    <scope>NUCLEOTIDE SEQUENCE</scope>
    <source>
        <strain evidence="6">B650</strain>
    </source>
</reference>
<protein>
    <recommendedName>
        <fullName evidence="5">BRCT domain-containing protein</fullName>
    </recommendedName>
</protein>
<gene>
    <name evidence="6" type="ORF">LDAN0321_LOCUS20081</name>
</gene>
<dbReference type="InterPro" id="IPR036420">
    <property type="entry name" value="BRCT_dom_sf"/>
</dbReference>
<evidence type="ECO:0000256" key="4">
    <source>
        <dbReference type="SAM" id="MobiDB-lite"/>
    </source>
</evidence>